<evidence type="ECO:0000256" key="1">
    <source>
        <dbReference type="ARBA" id="ARBA00023002"/>
    </source>
</evidence>
<dbReference type="Gene3D" id="3.40.50.720">
    <property type="entry name" value="NAD(P)-binding Rossmann-like Domain"/>
    <property type="match status" value="1"/>
</dbReference>
<organism evidence="4 5">
    <name type="scientific">Knufia peltigerae</name>
    <dbReference type="NCBI Taxonomy" id="1002370"/>
    <lineage>
        <taxon>Eukaryota</taxon>
        <taxon>Fungi</taxon>
        <taxon>Dikarya</taxon>
        <taxon>Ascomycota</taxon>
        <taxon>Pezizomycotina</taxon>
        <taxon>Eurotiomycetes</taxon>
        <taxon>Chaetothyriomycetidae</taxon>
        <taxon>Chaetothyriales</taxon>
        <taxon>Trichomeriaceae</taxon>
        <taxon>Knufia</taxon>
    </lineage>
</organism>
<dbReference type="EC" id="1.1.1.283" evidence="4"/>
<dbReference type="PANTHER" id="PTHR10366:SF564">
    <property type="entry name" value="STEROL-4-ALPHA-CARBOXYLATE 3-DEHYDROGENASE, DECARBOXYLATING"/>
    <property type="match status" value="1"/>
</dbReference>
<dbReference type="EMBL" id="JAPDRN010000002">
    <property type="protein sequence ID" value="KAJ9646675.1"/>
    <property type="molecule type" value="Genomic_DNA"/>
</dbReference>
<dbReference type="SUPFAM" id="SSF51735">
    <property type="entry name" value="NAD(P)-binding Rossmann-fold domains"/>
    <property type="match status" value="1"/>
</dbReference>
<gene>
    <name evidence="4" type="primary">GRP2_1</name>
    <name evidence="4" type="ORF">H2204_000367</name>
</gene>
<dbReference type="Pfam" id="PF01370">
    <property type="entry name" value="Epimerase"/>
    <property type="match status" value="1"/>
</dbReference>
<dbReference type="PANTHER" id="PTHR10366">
    <property type="entry name" value="NAD DEPENDENT EPIMERASE/DEHYDRATASE"/>
    <property type="match status" value="1"/>
</dbReference>
<accession>A0AA38YEU1</accession>
<comment type="similarity">
    <text evidence="2">Belongs to the NAD(P)-dependent epimerase/dehydratase family. Dihydroflavonol-4-reductase subfamily.</text>
</comment>
<evidence type="ECO:0000313" key="5">
    <source>
        <dbReference type="Proteomes" id="UP001172681"/>
    </source>
</evidence>
<protein>
    <submittedName>
        <fullName evidence="4">Glycine-rich RNA-binding protein 2, mitochondrial</fullName>
        <ecNumber evidence="4">1.1.1.283</ecNumber>
    </submittedName>
</protein>
<reference evidence="4" key="1">
    <citation type="submission" date="2022-10" db="EMBL/GenBank/DDBJ databases">
        <title>Culturing micro-colonial fungi from biological soil crusts in the Mojave desert and describing Neophaeococcomyces mojavensis, and introducing the new genera and species Taxawa tesnikishii.</title>
        <authorList>
            <person name="Kurbessoian T."/>
            <person name="Stajich J.E."/>
        </authorList>
    </citation>
    <scope>NUCLEOTIDE SEQUENCE</scope>
    <source>
        <strain evidence="4">TK_35</strain>
    </source>
</reference>
<dbReference type="InterPro" id="IPR036291">
    <property type="entry name" value="NAD(P)-bd_dom_sf"/>
</dbReference>
<comment type="caution">
    <text evidence="4">The sequence shown here is derived from an EMBL/GenBank/DDBJ whole genome shotgun (WGS) entry which is preliminary data.</text>
</comment>
<dbReference type="GO" id="GO:0043892">
    <property type="term" value="F:methylglyoxal reductase (NADPH) activity"/>
    <property type="evidence" value="ECO:0007669"/>
    <property type="project" value="UniProtKB-EC"/>
</dbReference>
<evidence type="ECO:0000256" key="2">
    <source>
        <dbReference type="ARBA" id="ARBA00023445"/>
    </source>
</evidence>
<proteinExistence type="inferred from homology"/>
<sequence>MSGPRVLLTGANGFIGSHILNQLLEKSVFVQAVVRSKEKASKIAKDFPHAGKSKLGFSIVPDITAPKAFENCIKESLPLSAIIHTASPVSSATIPSEYIEPAIQGTLQILEAAHNYAPSLKRFVYTSSIQSVVNPLDLNGIGTHYSSNSWNPVTMDQAMSGPLALTYSASKTFAEKAAWEFMKIRKPQFELVVLNPPGVFGPHRNHIESTASLNASNKWLYRNLMLSERSTAVPPDTVPLTVDVRDLALAHYQAAFAPGVGNRRYLVAEGSHLNQEICDYLRTVLGSEWEGRIPLGSPGNYTPAPDAFKTDLSDAQEILGRAYRSFEETFTDTGRYIADLHQKSPPLSDVGNETAW</sequence>
<dbReference type="InterPro" id="IPR050425">
    <property type="entry name" value="NAD(P)_dehydrat-like"/>
</dbReference>
<keyword evidence="5" id="KW-1185">Reference proteome</keyword>
<dbReference type="Proteomes" id="UP001172681">
    <property type="component" value="Unassembled WGS sequence"/>
</dbReference>
<dbReference type="AlphaFoldDB" id="A0AA38YEU1"/>
<keyword evidence="1 4" id="KW-0560">Oxidoreductase</keyword>
<feature type="domain" description="NAD-dependent epimerase/dehydratase" evidence="3">
    <location>
        <begin position="6"/>
        <end position="208"/>
    </location>
</feature>
<dbReference type="InterPro" id="IPR001509">
    <property type="entry name" value="Epimerase_deHydtase"/>
</dbReference>
<evidence type="ECO:0000259" key="3">
    <source>
        <dbReference type="Pfam" id="PF01370"/>
    </source>
</evidence>
<evidence type="ECO:0000313" key="4">
    <source>
        <dbReference type="EMBL" id="KAJ9646675.1"/>
    </source>
</evidence>
<name>A0AA38YEU1_9EURO</name>